<sequence length="68" mass="7793">MKREVGENPARSRHCNCEFFIHKPLFYYGKAMESDEHKPGDLPILAPIYKPTRIGGVADSSYVLWIDP</sequence>
<proteinExistence type="predicted"/>
<evidence type="ECO:0000313" key="1">
    <source>
        <dbReference type="EMBL" id="GGN60893.1"/>
    </source>
</evidence>
<evidence type="ECO:0000313" key="2">
    <source>
        <dbReference type="Proteomes" id="UP000624041"/>
    </source>
</evidence>
<protein>
    <submittedName>
        <fullName evidence="1">Uncharacterized protein</fullName>
    </submittedName>
</protein>
<reference evidence="1" key="2">
    <citation type="submission" date="2020-09" db="EMBL/GenBank/DDBJ databases">
        <authorList>
            <person name="Sun Q."/>
            <person name="Ohkuma M."/>
        </authorList>
    </citation>
    <scope>NUCLEOTIDE SEQUENCE</scope>
    <source>
        <strain evidence="1">JCM 17251</strain>
    </source>
</reference>
<keyword evidence="2" id="KW-1185">Reference proteome</keyword>
<accession>A0A917Y1E5</accession>
<dbReference type="Proteomes" id="UP000624041">
    <property type="component" value="Unassembled WGS sequence"/>
</dbReference>
<dbReference type="EMBL" id="BMOS01000018">
    <property type="protein sequence ID" value="GGN60893.1"/>
    <property type="molecule type" value="Genomic_DNA"/>
</dbReference>
<comment type="caution">
    <text evidence="1">The sequence shown here is derived from an EMBL/GenBank/DDBJ whole genome shotgun (WGS) entry which is preliminary data.</text>
</comment>
<organism evidence="1 2">
    <name type="scientific">Oceanobacillus indicireducens</name>
    <dbReference type="NCBI Taxonomy" id="1004261"/>
    <lineage>
        <taxon>Bacteria</taxon>
        <taxon>Bacillati</taxon>
        <taxon>Bacillota</taxon>
        <taxon>Bacilli</taxon>
        <taxon>Bacillales</taxon>
        <taxon>Bacillaceae</taxon>
        <taxon>Oceanobacillus</taxon>
    </lineage>
</organism>
<gene>
    <name evidence="1" type="ORF">GCM10007971_25370</name>
</gene>
<reference evidence="1" key="1">
    <citation type="journal article" date="2014" name="Int. J. Syst. Evol. Microbiol.">
        <title>Complete genome sequence of Corynebacterium casei LMG S-19264T (=DSM 44701T), isolated from a smear-ripened cheese.</title>
        <authorList>
            <consortium name="US DOE Joint Genome Institute (JGI-PGF)"/>
            <person name="Walter F."/>
            <person name="Albersmeier A."/>
            <person name="Kalinowski J."/>
            <person name="Ruckert C."/>
        </authorList>
    </citation>
    <scope>NUCLEOTIDE SEQUENCE</scope>
    <source>
        <strain evidence="1">JCM 17251</strain>
    </source>
</reference>
<dbReference type="AlphaFoldDB" id="A0A917Y1E5"/>
<name>A0A917Y1E5_9BACI</name>